<reference evidence="4" key="1">
    <citation type="submission" date="2011-01" db="EMBL/GenBank/DDBJ databases">
        <title>Complete sequence of chromosome of Rahnella sp. Y9602.</title>
        <authorList>
            <consortium name="US DOE Joint Genome Institute"/>
            <person name="Lucas S."/>
            <person name="Copeland A."/>
            <person name="Lapidus A."/>
            <person name="Cheng J.-F."/>
            <person name="Goodwin L."/>
            <person name="Pitluck S."/>
            <person name="Lu M."/>
            <person name="Detter J.C."/>
            <person name="Han C."/>
            <person name="Tapia R."/>
            <person name="Land M."/>
            <person name="Hauser L."/>
            <person name="Kyrpides N."/>
            <person name="Ivanova N."/>
            <person name="Ovchinnikova G."/>
            <person name="Pagani I."/>
            <person name="Sobecky P.A."/>
            <person name="Martinez R.J."/>
            <person name="Woyke T."/>
        </authorList>
    </citation>
    <scope>NUCLEOTIDE SEQUENCE [LARGE SCALE GENOMIC DNA]</scope>
    <source>
        <strain evidence="4">Y9602</strain>
    </source>
</reference>
<name>A0A0H3FEL8_RAHSY</name>
<reference evidence="3 5" key="3">
    <citation type="submission" date="2024-09" db="EMBL/GenBank/DDBJ databases">
        <title>Genomes of Rahnella.</title>
        <authorList>
            <person name="Mnguni F.C."/>
            <person name="Shin G.Y."/>
            <person name="Coutinho T."/>
        </authorList>
    </citation>
    <scope>NUCLEOTIDE SEQUENCE [LARGE SCALE GENOMIC DNA]</scope>
    <source>
        <strain evidence="3 5">20WA0057</strain>
    </source>
</reference>
<evidence type="ECO:0000313" key="3">
    <source>
        <dbReference type="EMBL" id="MFD3225636.1"/>
    </source>
</evidence>
<dbReference type="Proteomes" id="UP001598201">
    <property type="component" value="Unassembled WGS sequence"/>
</dbReference>
<dbReference type="Proteomes" id="UP000007257">
    <property type="component" value="Chromosome"/>
</dbReference>
<gene>
    <name evidence="2" type="ordered locus">Rahaq_3677</name>
    <name evidence="3" type="ORF">ACFPK4_18995</name>
</gene>
<organism evidence="2 4">
    <name type="scientific">Rahnella sp. (strain Y9602)</name>
    <dbReference type="NCBI Taxonomy" id="2703885"/>
    <lineage>
        <taxon>Bacteria</taxon>
        <taxon>Pseudomonadati</taxon>
        <taxon>Pseudomonadota</taxon>
        <taxon>Gammaproteobacteria</taxon>
        <taxon>Enterobacterales</taxon>
        <taxon>Yersiniaceae</taxon>
        <taxon>Rahnella</taxon>
    </lineage>
</organism>
<dbReference type="EMBL" id="CP002505">
    <property type="protein sequence ID" value="ADW75267.1"/>
    <property type="molecule type" value="Genomic_DNA"/>
</dbReference>
<dbReference type="KEGG" id="rah:Rahaq_3677"/>
<dbReference type="EMBL" id="JBHUCJ010000056">
    <property type="protein sequence ID" value="MFD3225636.1"/>
    <property type="molecule type" value="Genomic_DNA"/>
</dbReference>
<evidence type="ECO:0000259" key="1">
    <source>
        <dbReference type="Pfam" id="PF10908"/>
    </source>
</evidence>
<dbReference type="Pfam" id="PF10908">
    <property type="entry name" value="Tlde1_dom"/>
    <property type="match status" value="1"/>
</dbReference>
<dbReference type="HOGENOM" id="CLU_137289_0_0_6"/>
<dbReference type="OrthoDB" id="7569468at2"/>
<dbReference type="InterPro" id="IPR021225">
    <property type="entry name" value="Tlde1_dom"/>
</dbReference>
<evidence type="ECO:0000313" key="2">
    <source>
        <dbReference type="EMBL" id="ADW75267.1"/>
    </source>
</evidence>
<dbReference type="eggNOG" id="COG1376">
    <property type="taxonomic scope" value="Bacteria"/>
</dbReference>
<dbReference type="RefSeq" id="WP_013576958.1">
    <property type="nucleotide sequence ID" value="NC_015061.1"/>
</dbReference>
<evidence type="ECO:0000313" key="4">
    <source>
        <dbReference type="Proteomes" id="UP000007257"/>
    </source>
</evidence>
<dbReference type="AlphaFoldDB" id="A0A0H3FEL8"/>
<reference evidence="2 4" key="2">
    <citation type="journal article" date="2012" name="J. Bacteriol.">
        <title>Complete Genome Sequence of Rahnella sp. Strain Y9602, a Gammaproteobacterium Isolate from Metal- and Radionuclide-Contaminated Soil.</title>
        <authorList>
            <person name="Martinez R.J."/>
            <person name="Bruce D."/>
            <person name="Detter C."/>
            <person name="Goodwin L.A."/>
            <person name="Han J."/>
            <person name="Han C.S."/>
            <person name="Held B."/>
            <person name="Land M.L."/>
            <person name="Mikhailova N."/>
            <person name="Nolan M."/>
            <person name="Pennacchio L."/>
            <person name="Pitluck S."/>
            <person name="Tapia R."/>
            <person name="Woyke T."/>
            <person name="Sobecky P.A."/>
        </authorList>
    </citation>
    <scope>NUCLEOTIDE SEQUENCE [LARGE SCALE GENOMIC DNA]</scope>
    <source>
        <strain evidence="2 4">Y9602</strain>
    </source>
</reference>
<sequence precursor="true">MTWEYNQSSGELKHNGQLFQQGYSGHGAGINNPAMESVSSQGPIPKGYYRITGAHNTVTPVTIILEPILGTNTYGRDLFRIHGGSRSGGRNASNGCIIIDGVRNREQIMNSGDTILVVR</sequence>
<evidence type="ECO:0000313" key="5">
    <source>
        <dbReference type="Proteomes" id="UP001598201"/>
    </source>
</evidence>
<accession>A0A0H3FEL8</accession>
<dbReference type="GeneID" id="95420032"/>
<protein>
    <submittedName>
        <fullName evidence="3">Tlde1 domain-containing protein</fullName>
    </submittedName>
</protein>
<feature type="domain" description="Tlde1" evidence="1">
    <location>
        <begin position="21"/>
        <end position="111"/>
    </location>
</feature>
<proteinExistence type="predicted"/>
<keyword evidence="5" id="KW-1185">Reference proteome</keyword>